<evidence type="ECO:0000256" key="5">
    <source>
        <dbReference type="SAM" id="Coils"/>
    </source>
</evidence>
<dbReference type="GO" id="GO:0004559">
    <property type="term" value="F:alpha-mannosidase activity"/>
    <property type="evidence" value="ECO:0007669"/>
    <property type="project" value="InterPro"/>
</dbReference>
<sequence length="1035" mass="119345">MFWTEEKLGQRISELQKYRYTNKQPIEHFQTVEEQTGEEIIQAMPKQETTKMNIGDRWEGRDRYLWLKTEVELPAQWQGEKVVGVFDFGKTGGGHNSGFESLLYVNGEPMQAVDGNHKEVFFPDRLIGQRITLKFRLWSGLEGIKGNREVQEHRLQEAFISCLHEAADDLYYTAGAALDTVAVLGGRDAKRALLLQALDRAFKQIDWRVPGNEAFYESVEEANDKLHNELKPLQEEHPLTVRAVGHTHIDVAWLWRLKHTREKAGRSFSTVLKLMDQYPEYQFLQTQPQLYEYIKDDYPEIYEQIKQRIAEGRWEAGGAMWLEADCNIPSGESLSRQLLYGQRFLEHELGVKRCRYLWLPDVFGYSWALPQILKQAGIDTFITTKISWNQYNRMPHDTFTWRGIDGTEIAAHFITTPDGSSKYTYNGEIEAESIQGIWDQYRDRSFNNELLLSYGYGDGGGGVNRDMLEKIRRFDEMPGLPNVKTGRVDQYLDGLHERMEQTDQYVHTWDGELYLEYHRGTYTSQAYNKKMNRTAELRYRRAEWLDTLAYLQNGSWHRGRQEKLQQGWKIILRNQFHDIIPGSSIREVYEDSTKEYAKALELVEANEQETKTELLKHEQAGQEQTVFNPASHSRGALIQVPDGETGWTSHTGEQLQMQTEESGEVFVHVPDLPALGYKVIYAGGAAQKKEEKLFQYESRRLETPFYTIDFNDRGQLVSVYDKESGREALDGPANVLEVFEDKPLSYDAWDIDIFYKEKQYAVSDLKKIHLAETGPLRAVIELEWSYQSSSVYQKVIVYSHSRRIDFKTTVDWHEHQQLLKAAFPVKIRATEATYDIQYGNVTRPTHWNTSWDMAMFETVGHQWADLSERDYGISLLNDCKYGYDIKDNVMKLTLLKSAIEPDPTQDQGEHIFTYSLFPHKGGWFDGGTVQEATELNIPAESVDGAMEAHEYSFLQTEAANITVDAVKQAEDDDGIIVRLHEHGGVRGEVTFASAHAFSTCMECSLLEEPVKKLEAGSSLTLHFKPYELKTIKLTI</sequence>
<protein>
    <submittedName>
        <fullName evidence="7">Alpha-mannosidase</fullName>
    </submittedName>
</protein>
<dbReference type="SUPFAM" id="SSF88688">
    <property type="entry name" value="Families 57/38 glycoside transferase middle domain"/>
    <property type="match status" value="1"/>
</dbReference>
<dbReference type="InterPro" id="IPR011682">
    <property type="entry name" value="Glyco_hydro_38_C"/>
</dbReference>
<dbReference type="InterPro" id="IPR028995">
    <property type="entry name" value="Glyco_hydro_57/38_cen_sf"/>
</dbReference>
<dbReference type="SMART" id="SM00872">
    <property type="entry name" value="Alpha-mann_mid"/>
    <property type="match status" value="1"/>
</dbReference>
<dbReference type="GO" id="GO:0009313">
    <property type="term" value="P:oligosaccharide catabolic process"/>
    <property type="evidence" value="ECO:0007669"/>
    <property type="project" value="TreeGrafter"/>
</dbReference>
<dbReference type="PANTHER" id="PTHR46017">
    <property type="entry name" value="ALPHA-MANNOSIDASE 2C1"/>
    <property type="match status" value="1"/>
</dbReference>
<dbReference type="Gene3D" id="2.70.98.30">
    <property type="entry name" value="Golgi alpha-mannosidase II, domain 4"/>
    <property type="match status" value="1"/>
</dbReference>
<evidence type="ECO:0000313" key="7">
    <source>
        <dbReference type="EMBL" id="GEK57746.1"/>
    </source>
</evidence>
<dbReference type="Pfam" id="PF09261">
    <property type="entry name" value="Alpha-mann_mid"/>
    <property type="match status" value="1"/>
</dbReference>
<keyword evidence="4" id="KW-0326">Glycosidase</keyword>
<comment type="caution">
    <text evidence="7">The sequence shown here is derived from an EMBL/GenBank/DDBJ whole genome shotgun (WGS) entry which is preliminary data.</text>
</comment>
<dbReference type="FunFam" id="2.70.98.30:FF:000010">
    <property type="entry name" value="Cytosolic alpha-mannosidase"/>
    <property type="match status" value="1"/>
</dbReference>
<dbReference type="Proteomes" id="UP000321051">
    <property type="component" value="Unassembled WGS sequence"/>
</dbReference>
<name>A0A510Y345_MARHA</name>
<keyword evidence="3" id="KW-0378">Hydrolase</keyword>
<dbReference type="FunFam" id="3.20.110.10:FF:000002">
    <property type="entry name" value="alpha-mannosidase 2C1 isoform X1"/>
    <property type="match status" value="1"/>
</dbReference>
<dbReference type="InterPro" id="IPR054723">
    <property type="entry name" value="Ams1-like_N"/>
</dbReference>
<dbReference type="FunFam" id="1.20.1270.50:FF:000004">
    <property type="entry name" value="alpha-mannosidase 2C1 isoform X1"/>
    <property type="match status" value="1"/>
</dbReference>
<evidence type="ECO:0000313" key="8">
    <source>
        <dbReference type="Proteomes" id="UP000321051"/>
    </source>
</evidence>
<dbReference type="SUPFAM" id="SSF88713">
    <property type="entry name" value="Glycoside hydrolase/deacetylase"/>
    <property type="match status" value="1"/>
</dbReference>
<dbReference type="RefSeq" id="WP_094907656.1">
    <property type="nucleotide sequence ID" value="NZ_BJUN01000002.1"/>
</dbReference>
<keyword evidence="2" id="KW-0479">Metal-binding</keyword>
<dbReference type="OrthoDB" id="9772207at2"/>
<dbReference type="Gene3D" id="2.60.40.2220">
    <property type="match status" value="1"/>
</dbReference>
<dbReference type="Pfam" id="PF22907">
    <property type="entry name" value="Ams1-like_1st"/>
    <property type="match status" value="1"/>
</dbReference>
<evidence type="ECO:0000259" key="6">
    <source>
        <dbReference type="SMART" id="SM00872"/>
    </source>
</evidence>
<dbReference type="Pfam" id="PF07748">
    <property type="entry name" value="Glyco_hydro_38C"/>
    <property type="match status" value="1"/>
</dbReference>
<accession>A0A510Y345</accession>
<dbReference type="InterPro" id="IPR037094">
    <property type="entry name" value="Glyco_hydro_38_cen_sf"/>
</dbReference>
<dbReference type="GO" id="GO:0046872">
    <property type="term" value="F:metal ion binding"/>
    <property type="evidence" value="ECO:0007669"/>
    <property type="project" value="UniProtKB-KW"/>
</dbReference>
<dbReference type="Gene3D" id="1.20.1270.50">
    <property type="entry name" value="Glycoside hydrolase family 38, central domain"/>
    <property type="match status" value="1"/>
</dbReference>
<dbReference type="EMBL" id="BJUN01000002">
    <property type="protein sequence ID" value="GEK57746.1"/>
    <property type="molecule type" value="Genomic_DNA"/>
</dbReference>
<dbReference type="CDD" id="cd10789">
    <property type="entry name" value="GH38N_AMII_ER_cytosolic"/>
    <property type="match status" value="1"/>
</dbReference>
<dbReference type="AlphaFoldDB" id="A0A510Y345"/>
<feature type="domain" description="Glycoside hydrolase family 38 central" evidence="6">
    <location>
        <begin position="516"/>
        <end position="596"/>
    </location>
</feature>
<dbReference type="GO" id="GO:0030246">
    <property type="term" value="F:carbohydrate binding"/>
    <property type="evidence" value="ECO:0007669"/>
    <property type="project" value="InterPro"/>
</dbReference>
<evidence type="ECO:0000256" key="1">
    <source>
        <dbReference type="ARBA" id="ARBA00009792"/>
    </source>
</evidence>
<dbReference type="GO" id="GO:0006013">
    <property type="term" value="P:mannose metabolic process"/>
    <property type="evidence" value="ECO:0007669"/>
    <property type="project" value="InterPro"/>
</dbReference>
<dbReference type="Gene3D" id="3.20.110.10">
    <property type="entry name" value="Glycoside hydrolase 38, N terminal domain"/>
    <property type="match status" value="1"/>
</dbReference>
<dbReference type="InterPro" id="IPR011330">
    <property type="entry name" value="Glyco_hydro/deAcase_b/a-brl"/>
</dbReference>
<dbReference type="Pfam" id="PF01074">
    <property type="entry name" value="Glyco_hydro_38N"/>
    <property type="match status" value="1"/>
</dbReference>
<dbReference type="PANTHER" id="PTHR46017:SF1">
    <property type="entry name" value="ALPHA-MANNOSIDASE 2C1"/>
    <property type="match status" value="1"/>
</dbReference>
<evidence type="ECO:0000256" key="4">
    <source>
        <dbReference type="ARBA" id="ARBA00023295"/>
    </source>
</evidence>
<dbReference type="InterPro" id="IPR041147">
    <property type="entry name" value="GH38_C"/>
</dbReference>
<organism evidence="7 8">
    <name type="scientific">Marinococcus halophilus</name>
    <dbReference type="NCBI Taxonomy" id="1371"/>
    <lineage>
        <taxon>Bacteria</taxon>
        <taxon>Bacillati</taxon>
        <taxon>Bacillota</taxon>
        <taxon>Bacilli</taxon>
        <taxon>Bacillales</taxon>
        <taxon>Bacillaceae</taxon>
        <taxon>Marinococcus</taxon>
    </lineage>
</organism>
<evidence type="ECO:0000256" key="3">
    <source>
        <dbReference type="ARBA" id="ARBA00022801"/>
    </source>
</evidence>
<dbReference type="InterPro" id="IPR000602">
    <property type="entry name" value="Glyco_hydro_38_N"/>
</dbReference>
<comment type="similarity">
    <text evidence="1">Belongs to the glycosyl hydrolase 38 family.</text>
</comment>
<dbReference type="InterPro" id="IPR011013">
    <property type="entry name" value="Gal_mutarotase_sf_dom"/>
</dbReference>
<gene>
    <name evidence="7" type="ORF">MHA01_06510</name>
</gene>
<dbReference type="InterPro" id="IPR015341">
    <property type="entry name" value="Glyco_hydro_38_cen"/>
</dbReference>
<evidence type="ECO:0000256" key="2">
    <source>
        <dbReference type="ARBA" id="ARBA00022723"/>
    </source>
</evidence>
<dbReference type="SUPFAM" id="SSF74650">
    <property type="entry name" value="Galactose mutarotase-like"/>
    <property type="match status" value="1"/>
</dbReference>
<reference evidence="7 8" key="1">
    <citation type="submission" date="2019-07" db="EMBL/GenBank/DDBJ databases">
        <title>Whole genome shotgun sequence of Marinococcus halophilus NBRC 102359.</title>
        <authorList>
            <person name="Hosoyama A."/>
            <person name="Uohara A."/>
            <person name="Ohji S."/>
            <person name="Ichikawa N."/>
        </authorList>
    </citation>
    <scope>NUCLEOTIDE SEQUENCE [LARGE SCALE GENOMIC DNA]</scope>
    <source>
        <strain evidence="7 8">NBRC 102359</strain>
    </source>
</reference>
<dbReference type="STRING" id="1371.GCA_900166605_00422"/>
<feature type="coiled-coil region" evidence="5">
    <location>
        <begin position="589"/>
        <end position="620"/>
    </location>
</feature>
<keyword evidence="5" id="KW-0175">Coiled coil</keyword>
<keyword evidence="8" id="KW-1185">Reference proteome</keyword>
<proteinExistence type="inferred from homology"/>
<dbReference type="InterPro" id="IPR027291">
    <property type="entry name" value="Glyco_hydro_38_N_sf"/>
</dbReference>
<dbReference type="Pfam" id="PF17677">
    <property type="entry name" value="Glyco_hydro38C2"/>
    <property type="match status" value="1"/>
</dbReference>